<name>A0A2A9M7X4_BESBE</name>
<dbReference type="RefSeq" id="XP_029216005.1">
    <property type="nucleotide sequence ID" value="XM_029360646.1"/>
</dbReference>
<organism evidence="2 3">
    <name type="scientific">Besnoitia besnoiti</name>
    <name type="common">Apicomplexan protozoan</name>
    <dbReference type="NCBI Taxonomy" id="94643"/>
    <lineage>
        <taxon>Eukaryota</taxon>
        <taxon>Sar</taxon>
        <taxon>Alveolata</taxon>
        <taxon>Apicomplexa</taxon>
        <taxon>Conoidasida</taxon>
        <taxon>Coccidia</taxon>
        <taxon>Eucoccidiorida</taxon>
        <taxon>Eimeriorina</taxon>
        <taxon>Sarcocystidae</taxon>
        <taxon>Besnoitia</taxon>
    </lineage>
</organism>
<evidence type="ECO:0000313" key="2">
    <source>
        <dbReference type="EMBL" id="PFH31996.1"/>
    </source>
</evidence>
<dbReference type="GeneID" id="40306998"/>
<accession>A0A2A9M7X4</accession>
<proteinExistence type="predicted"/>
<protein>
    <submittedName>
        <fullName evidence="2">Uncharacterized protein</fullName>
    </submittedName>
</protein>
<dbReference type="AlphaFoldDB" id="A0A2A9M7X4"/>
<dbReference type="KEGG" id="bbes:BESB_019370"/>
<gene>
    <name evidence="2" type="ORF">BESB_019370</name>
</gene>
<feature type="region of interest" description="Disordered" evidence="1">
    <location>
        <begin position="1"/>
        <end position="25"/>
    </location>
</feature>
<dbReference type="VEuPathDB" id="ToxoDB:BESB_019370"/>
<evidence type="ECO:0000313" key="3">
    <source>
        <dbReference type="Proteomes" id="UP000224006"/>
    </source>
</evidence>
<keyword evidence="3" id="KW-1185">Reference proteome</keyword>
<comment type="caution">
    <text evidence="2">The sequence shown here is derived from an EMBL/GenBank/DDBJ whole genome shotgun (WGS) entry which is preliminary data.</text>
</comment>
<reference evidence="2 3" key="1">
    <citation type="submission" date="2017-09" db="EMBL/GenBank/DDBJ databases">
        <title>Genome sequencing of Besnoitia besnoiti strain Bb-Ger1.</title>
        <authorList>
            <person name="Schares G."/>
            <person name="Venepally P."/>
            <person name="Lorenzi H.A."/>
        </authorList>
    </citation>
    <scope>NUCLEOTIDE SEQUENCE [LARGE SCALE GENOMIC DNA]</scope>
    <source>
        <strain evidence="2 3">Bb-Ger1</strain>
    </source>
</reference>
<dbReference type="OrthoDB" id="333478at2759"/>
<sequence length="137" mass="14913">MMPASAPLVAAMGSPTAPREVGTSPGMATSEAAAAAAGMTANSCGPEDSSVFSANPVMAGECRRLFPSLEFVLANDGSFTDWLKSMEVYHLVEHALDKNQDCRDFNSKRIEGLLLLKVRSWWRLDHQQTARQELQMP</sequence>
<dbReference type="Proteomes" id="UP000224006">
    <property type="component" value="Chromosome XI"/>
</dbReference>
<dbReference type="EMBL" id="NWUJ01000012">
    <property type="protein sequence ID" value="PFH31996.1"/>
    <property type="molecule type" value="Genomic_DNA"/>
</dbReference>
<evidence type="ECO:0000256" key="1">
    <source>
        <dbReference type="SAM" id="MobiDB-lite"/>
    </source>
</evidence>